<sequence length="76" mass="8232">MRIINRIILHPRQGAIGTHMAAKKDASDTVRDRAALAVVGVQRRAEKKYLLGADIGLSGGAISFSQEAEPQNELHL</sequence>
<comment type="caution">
    <text evidence="1">The sequence shown here is derived from an EMBL/GenBank/DDBJ whole genome shotgun (WGS) entry which is preliminary data.</text>
</comment>
<dbReference type="EMBL" id="CABFMQ020000111">
    <property type="protein sequence ID" value="VTZ51896.1"/>
    <property type="molecule type" value="Genomic_DNA"/>
</dbReference>
<protein>
    <submittedName>
        <fullName evidence="1">Uncharacterized protein</fullName>
    </submittedName>
</protein>
<keyword evidence="2" id="KW-1185">Reference proteome</keyword>
<organism evidence="1 2">
    <name type="scientific">Methylocella tundrae</name>
    <dbReference type="NCBI Taxonomy" id="227605"/>
    <lineage>
        <taxon>Bacteria</taxon>
        <taxon>Pseudomonadati</taxon>
        <taxon>Pseudomonadota</taxon>
        <taxon>Alphaproteobacteria</taxon>
        <taxon>Hyphomicrobiales</taxon>
        <taxon>Beijerinckiaceae</taxon>
        <taxon>Methylocella</taxon>
    </lineage>
</organism>
<name>A0A8B6MCT8_METTU</name>
<proteinExistence type="predicted"/>
<reference evidence="1 2" key="1">
    <citation type="submission" date="2019-05" db="EMBL/GenBank/DDBJ databases">
        <authorList>
            <person name="Farhan Ul Haque M."/>
        </authorList>
    </citation>
    <scope>NUCLEOTIDE SEQUENCE [LARGE SCALE GENOMIC DNA]</scope>
    <source>
        <strain evidence="1">2</strain>
    </source>
</reference>
<dbReference type="AlphaFoldDB" id="A0A8B6MCT8"/>
<evidence type="ECO:0000313" key="1">
    <source>
        <dbReference type="EMBL" id="VTZ51896.1"/>
    </source>
</evidence>
<accession>A0A8B6MCT8</accession>
<gene>
    <name evidence="1" type="ORF">MPC4_510005</name>
</gene>
<evidence type="ECO:0000313" key="2">
    <source>
        <dbReference type="Proteomes" id="UP000485880"/>
    </source>
</evidence>
<dbReference type="Proteomes" id="UP000485880">
    <property type="component" value="Unassembled WGS sequence"/>
</dbReference>